<feature type="compositionally biased region" description="Low complexity" evidence="1">
    <location>
        <begin position="241"/>
        <end position="260"/>
    </location>
</feature>
<dbReference type="AlphaFoldDB" id="A0A8B8VEX0"/>
<accession>A0A8B8VEX0</accession>
<feature type="region of interest" description="Disordered" evidence="1">
    <location>
        <begin position="303"/>
        <end position="382"/>
    </location>
</feature>
<feature type="compositionally biased region" description="Polar residues" evidence="1">
    <location>
        <begin position="1"/>
        <end position="11"/>
    </location>
</feature>
<dbReference type="OrthoDB" id="9933290at2759"/>
<dbReference type="Proteomes" id="UP000694857">
    <property type="component" value="Chromosome 15"/>
</dbReference>
<evidence type="ECO:0000313" key="2">
    <source>
        <dbReference type="Proteomes" id="UP000694857"/>
    </source>
</evidence>
<name>A0A8B8VEX0_BALMU</name>
<evidence type="ECO:0000256" key="1">
    <source>
        <dbReference type="SAM" id="MobiDB-lite"/>
    </source>
</evidence>
<feature type="compositionally biased region" description="Polar residues" evidence="1">
    <location>
        <begin position="439"/>
        <end position="458"/>
    </location>
</feature>
<gene>
    <name evidence="3" type="primary">LOC118882004</name>
</gene>
<dbReference type="CTD" id="128710"/>
<reference evidence="3" key="1">
    <citation type="submission" date="2025-08" db="UniProtKB">
        <authorList>
            <consortium name="RefSeq"/>
        </authorList>
    </citation>
    <scope>IDENTIFICATION</scope>
    <source>
        <tissue evidence="3">Epidermis and Blubber</tissue>
    </source>
</reference>
<feature type="compositionally biased region" description="Polar residues" evidence="1">
    <location>
        <begin position="306"/>
        <end position="317"/>
    </location>
</feature>
<sequence length="469" mass="50714">MRESPLSTGASSALAAKGKEHVPRSSGRQWGAGLIRDLEPRHPVCGRRGSGGGWGVHPGLREVALMFQVGDDCGNFAVLVDLHISPQGSNKDTSWFSEQKKEEVCLLLKETIDSRVKEYLGVRKQHRPSNTEFTRSSPLSLKGYGFQITAYFLKRGIRLRCLGGSQNAELRVFPDRFVVCVSQLAFSHDLLASQSEELPGRALQGASEDRAACVERPLLPGAELRRNALQDLVNRTETKRSVVSRSQSSRNSVGTSSGSVIAEVARKRGDSEAPSSPPAAGQAKAFINAAESHRGLPVPKLERVHQSTPAGTSSQQKPHPGARLGTGLPRGSPVCSCESASPGPKQSPRGAGAQQKRRSRGSVEDADHRKRASLGSDRLVPREIIVEKSKAVKVLPTSELSDPGLLLKRDLAETASNEELHALENLSSRHLMKNKPGQARQTGSATNTERLATTQGNPSKKRKKYERGH</sequence>
<dbReference type="GeneID" id="118882004"/>
<evidence type="ECO:0000313" key="3">
    <source>
        <dbReference type="RefSeq" id="XP_036683375.1"/>
    </source>
</evidence>
<feature type="region of interest" description="Disordered" evidence="1">
    <location>
        <begin position="423"/>
        <end position="469"/>
    </location>
</feature>
<dbReference type="Pfam" id="PF15744">
    <property type="entry name" value="UPF0492"/>
    <property type="match status" value="1"/>
</dbReference>
<dbReference type="RefSeq" id="XP_036683375.1">
    <property type="nucleotide sequence ID" value="XM_036827480.1"/>
</dbReference>
<protein>
    <submittedName>
        <fullName evidence="3">LOW QUALITY PROTEIN: protein SLX4IP</fullName>
    </submittedName>
</protein>
<feature type="compositionally biased region" description="Basic residues" evidence="1">
    <location>
        <begin position="459"/>
        <end position="469"/>
    </location>
</feature>
<keyword evidence="2" id="KW-1185">Reference proteome</keyword>
<feature type="region of interest" description="Disordered" evidence="1">
    <location>
        <begin position="237"/>
        <end position="260"/>
    </location>
</feature>
<organism evidence="2 3">
    <name type="scientific">Balaenoptera musculus</name>
    <name type="common">Blue whale</name>
    <dbReference type="NCBI Taxonomy" id="9771"/>
    <lineage>
        <taxon>Eukaryota</taxon>
        <taxon>Metazoa</taxon>
        <taxon>Chordata</taxon>
        <taxon>Craniata</taxon>
        <taxon>Vertebrata</taxon>
        <taxon>Euteleostomi</taxon>
        <taxon>Mammalia</taxon>
        <taxon>Eutheria</taxon>
        <taxon>Laurasiatheria</taxon>
        <taxon>Artiodactyla</taxon>
        <taxon>Whippomorpha</taxon>
        <taxon>Cetacea</taxon>
        <taxon>Mysticeti</taxon>
        <taxon>Balaenopteridae</taxon>
        <taxon>Balaenoptera</taxon>
    </lineage>
</organism>
<dbReference type="PANTHER" id="PTHR28557">
    <property type="entry name" value="PROTEIN SLX4IP"/>
    <property type="match status" value="1"/>
</dbReference>
<dbReference type="InterPro" id="IPR031479">
    <property type="entry name" value="SLX4IP"/>
</dbReference>
<dbReference type="PANTHER" id="PTHR28557:SF1">
    <property type="entry name" value="PROTEIN SLX4IP"/>
    <property type="match status" value="1"/>
</dbReference>
<proteinExistence type="predicted"/>
<feature type="region of interest" description="Disordered" evidence="1">
    <location>
        <begin position="1"/>
        <end position="31"/>
    </location>
</feature>
<dbReference type="KEGG" id="bmus:118882004"/>